<organism evidence="1 2">
    <name type="scientific">Pontibacter lucknowensis</name>
    <dbReference type="NCBI Taxonomy" id="1077936"/>
    <lineage>
        <taxon>Bacteria</taxon>
        <taxon>Pseudomonadati</taxon>
        <taxon>Bacteroidota</taxon>
        <taxon>Cytophagia</taxon>
        <taxon>Cytophagales</taxon>
        <taxon>Hymenobacteraceae</taxon>
        <taxon>Pontibacter</taxon>
    </lineage>
</organism>
<proteinExistence type="predicted"/>
<gene>
    <name evidence="1" type="ORF">SAMN05421545_3022</name>
</gene>
<dbReference type="OrthoDB" id="1493124at2"/>
<dbReference type="AlphaFoldDB" id="A0A1N6ZJ93"/>
<protein>
    <submittedName>
        <fullName evidence="1">Uncharacterized protein</fullName>
    </submittedName>
</protein>
<dbReference type="EMBL" id="FTNM01000004">
    <property type="protein sequence ID" value="SIR26857.1"/>
    <property type="molecule type" value="Genomic_DNA"/>
</dbReference>
<keyword evidence="2" id="KW-1185">Reference proteome</keyword>
<sequence length="113" mass="13210">MTVEFQIEKNDTRKPYIVKTWKGNELVSEKPARILAYYDVKILRTGKLSIFDITKLDNADGEMLDYDDSLYDNLSELGIEKNQIELMIGKIIDKVQQMYFDGKLKENLELEVK</sequence>
<dbReference type="STRING" id="1077936.SAMN05421545_3022"/>
<evidence type="ECO:0000313" key="2">
    <source>
        <dbReference type="Proteomes" id="UP000185924"/>
    </source>
</evidence>
<accession>A0A1N6ZJ93</accession>
<dbReference type="Proteomes" id="UP000185924">
    <property type="component" value="Unassembled WGS sequence"/>
</dbReference>
<dbReference type="RefSeq" id="WP_076422688.1">
    <property type="nucleotide sequence ID" value="NZ_FTNM01000004.1"/>
</dbReference>
<evidence type="ECO:0000313" key="1">
    <source>
        <dbReference type="EMBL" id="SIR26857.1"/>
    </source>
</evidence>
<reference evidence="2" key="1">
    <citation type="submission" date="2017-01" db="EMBL/GenBank/DDBJ databases">
        <authorList>
            <person name="Varghese N."/>
            <person name="Submissions S."/>
        </authorList>
    </citation>
    <scope>NUCLEOTIDE SEQUENCE [LARGE SCALE GENOMIC DNA]</scope>
    <source>
        <strain evidence="2">DM9</strain>
    </source>
</reference>
<name>A0A1N6ZJ93_9BACT</name>